<evidence type="ECO:0000256" key="3">
    <source>
        <dbReference type="ARBA" id="ARBA00022827"/>
    </source>
</evidence>
<protein>
    <submittedName>
        <fullName evidence="5">NAD(P)H-nitrite reductase</fullName>
    </submittedName>
</protein>
<evidence type="ECO:0000256" key="1">
    <source>
        <dbReference type="ARBA" id="ARBA00001974"/>
    </source>
</evidence>
<dbReference type="STRING" id="36842.SAMN02194393_04534"/>
<feature type="domain" description="FAD/NAD(P)-binding" evidence="4">
    <location>
        <begin position="1"/>
        <end position="299"/>
    </location>
</feature>
<gene>
    <name evidence="5" type="ORF">SAMN02194393_04534</name>
</gene>
<dbReference type="InterPro" id="IPR023753">
    <property type="entry name" value="FAD/NAD-binding_dom"/>
</dbReference>
<comment type="cofactor">
    <cofactor evidence="1">
        <name>FAD</name>
        <dbReference type="ChEBI" id="CHEBI:57692"/>
    </cofactor>
</comment>
<proteinExistence type="predicted"/>
<dbReference type="InterPro" id="IPR050260">
    <property type="entry name" value="FAD-bd_OxRdtase"/>
</dbReference>
<keyword evidence="2" id="KW-0285">Flavoprotein</keyword>
<keyword evidence="6" id="KW-1185">Reference proteome</keyword>
<dbReference type="RefSeq" id="WP_079494915.1">
    <property type="nucleotide sequence ID" value="NZ_FUZT01000014.1"/>
</dbReference>
<organism evidence="5 6">
    <name type="scientific">Maledivibacter halophilus</name>
    <dbReference type="NCBI Taxonomy" id="36842"/>
    <lineage>
        <taxon>Bacteria</taxon>
        <taxon>Bacillati</taxon>
        <taxon>Bacillota</taxon>
        <taxon>Clostridia</taxon>
        <taxon>Peptostreptococcales</taxon>
        <taxon>Caminicellaceae</taxon>
        <taxon>Maledivibacter</taxon>
    </lineage>
</organism>
<accession>A0A1T5MES7</accession>
<dbReference type="SUPFAM" id="SSF51905">
    <property type="entry name" value="FAD/NAD(P)-binding domain"/>
    <property type="match status" value="2"/>
</dbReference>
<evidence type="ECO:0000313" key="6">
    <source>
        <dbReference type="Proteomes" id="UP000190285"/>
    </source>
</evidence>
<dbReference type="PANTHER" id="PTHR43429">
    <property type="entry name" value="PYRIDINE NUCLEOTIDE-DISULFIDE OXIDOREDUCTASE DOMAIN-CONTAINING"/>
    <property type="match status" value="1"/>
</dbReference>
<dbReference type="PRINTS" id="PR00411">
    <property type="entry name" value="PNDRDTASEI"/>
</dbReference>
<dbReference type="InterPro" id="IPR036188">
    <property type="entry name" value="FAD/NAD-bd_sf"/>
</dbReference>
<dbReference type="GO" id="GO:0016491">
    <property type="term" value="F:oxidoreductase activity"/>
    <property type="evidence" value="ECO:0007669"/>
    <property type="project" value="InterPro"/>
</dbReference>
<evidence type="ECO:0000256" key="2">
    <source>
        <dbReference type="ARBA" id="ARBA00022630"/>
    </source>
</evidence>
<dbReference type="AlphaFoldDB" id="A0A1T5MES7"/>
<dbReference type="Gene3D" id="3.50.50.60">
    <property type="entry name" value="FAD/NAD(P)-binding domain"/>
    <property type="match status" value="2"/>
</dbReference>
<dbReference type="PANTHER" id="PTHR43429:SF3">
    <property type="entry name" value="NITRITE REDUCTASE [NAD(P)H]"/>
    <property type="match status" value="1"/>
</dbReference>
<dbReference type="PRINTS" id="PR00368">
    <property type="entry name" value="FADPNR"/>
</dbReference>
<dbReference type="OrthoDB" id="9807946at2"/>
<dbReference type="EMBL" id="FUZT01000014">
    <property type="protein sequence ID" value="SKC86389.1"/>
    <property type="molecule type" value="Genomic_DNA"/>
</dbReference>
<evidence type="ECO:0000313" key="5">
    <source>
        <dbReference type="EMBL" id="SKC86389.1"/>
    </source>
</evidence>
<evidence type="ECO:0000259" key="4">
    <source>
        <dbReference type="Pfam" id="PF07992"/>
    </source>
</evidence>
<keyword evidence="3" id="KW-0274">FAD</keyword>
<name>A0A1T5MES7_9FIRM</name>
<dbReference type="Proteomes" id="UP000190285">
    <property type="component" value="Unassembled WGS sequence"/>
</dbReference>
<dbReference type="Pfam" id="PF07992">
    <property type="entry name" value="Pyr_redox_2"/>
    <property type="match status" value="1"/>
</dbReference>
<reference evidence="5 6" key="1">
    <citation type="submission" date="2017-02" db="EMBL/GenBank/DDBJ databases">
        <authorList>
            <person name="Peterson S.W."/>
        </authorList>
    </citation>
    <scope>NUCLEOTIDE SEQUENCE [LARGE SCALE GENOMIC DNA]</scope>
    <source>
        <strain evidence="5 6">M1</strain>
    </source>
</reference>
<sequence>MKLVIIGNSAAALNAIEKIRKYDKDLKIVVISKEKRRAYSRVLLPYYLRGKFKARENLYIRDEIYYEELNIEYIEDEVVKLDDSNKKLLLRNGGNISFDKLLITTGSSPFKPPIKGLDNDGIYHMWTFEDAVKLEPYFKEGNKVLILGSGFVSLQAAWAALVKGLDVYVYELMPRIMPRVLDDKSAGILMEQMIKLGVDLKLKISTQEIKKLENGKLKVCAKGEDDVIVDFIIVGTGVKPNIKFIRNTSIEIDRGILVNEYMETSVKDIYAAGDVTQGPTVFGEKYIIHALWPTAVEQGKIAGTNIIGNREAYGGSLNMNVTQMFDITVASTGNFNEEETSQVWMYDLGEKGFFKVVLEDKVPVGASLVGKSELVEFLGILRPIIRKKVEINCQRDNLFEYLRTKCQV</sequence>